<evidence type="ECO:0000256" key="1">
    <source>
        <dbReference type="ARBA" id="ARBA00004141"/>
    </source>
</evidence>
<evidence type="ECO:0000256" key="10">
    <source>
        <dbReference type="ARBA" id="ARBA00023136"/>
    </source>
</evidence>
<evidence type="ECO:0000256" key="7">
    <source>
        <dbReference type="ARBA" id="ARBA00022857"/>
    </source>
</evidence>
<dbReference type="GO" id="GO:0042773">
    <property type="term" value="P:ATP synthesis coupled electron transport"/>
    <property type="evidence" value="ECO:0007669"/>
    <property type="project" value="InterPro"/>
</dbReference>
<dbReference type="AlphaFoldDB" id="A0A6M4SPA1"/>
<protein>
    <recommendedName>
        <fullName evidence="3">NADH-ubiquinone oxidoreductase chain 4L</fullName>
    </recommendedName>
    <alternativeName>
        <fullName evidence="11">NADH dehydrogenase subunit 4L</fullName>
    </alternativeName>
</protein>
<gene>
    <name evidence="13" type="primary">nad4L</name>
</gene>
<keyword evidence="5 12" id="KW-0812">Transmembrane</keyword>
<geneLocation type="mitochondrion" evidence="13"/>
<evidence type="ECO:0000313" key="13">
    <source>
        <dbReference type="EMBL" id="QJS52030.1"/>
    </source>
</evidence>
<dbReference type="InterPro" id="IPR039428">
    <property type="entry name" value="NUOK/Mnh_C1-like"/>
</dbReference>
<dbReference type="NCBIfam" id="NF004320">
    <property type="entry name" value="PRK05715.1-2"/>
    <property type="match status" value="1"/>
</dbReference>
<dbReference type="Pfam" id="PF00420">
    <property type="entry name" value="Oxidored_q2"/>
    <property type="match status" value="1"/>
</dbReference>
<feature type="transmembrane region" description="Helical" evidence="12">
    <location>
        <begin position="28"/>
        <end position="48"/>
    </location>
</feature>
<proteinExistence type="inferred from homology"/>
<keyword evidence="9 12" id="KW-1133">Transmembrane helix</keyword>
<dbReference type="HAMAP" id="MF_01456">
    <property type="entry name" value="NDH1_NuoK"/>
    <property type="match status" value="1"/>
</dbReference>
<reference evidence="13" key="1">
    <citation type="journal article" date="2020" name="Mitochondrial DNA Part B Resour">
        <title>Complete mitogenomes of the chlorophycean green algae Bulbochaete rectangularis var. hiloensis (Oedogoniales) and Stigeoclonium helveticum (Chaetophorales) provide insight into the sequence of events that led to the acquisition of a reduced-derived pattern of evolution in the Chlamydomonadales and Sphaeropleales.</title>
        <authorList>
            <person name="Turmel M."/>
            <person name="Belanger A.-S."/>
            <person name="Otis C."/>
            <person name="Lemieux C."/>
        </authorList>
    </citation>
    <scope>NUCLEOTIDE SEQUENCE</scope>
</reference>
<keyword evidence="7" id="KW-0521">NADP</keyword>
<dbReference type="NCBIfam" id="NF004323">
    <property type="entry name" value="PRK05715.1-5"/>
    <property type="match status" value="1"/>
</dbReference>
<dbReference type="PANTHER" id="PTHR11434:SF16">
    <property type="entry name" value="NADH-UBIQUINONE OXIDOREDUCTASE CHAIN 4L"/>
    <property type="match status" value="1"/>
</dbReference>
<comment type="similarity">
    <text evidence="2">Belongs to the complex I subunit 4L family.</text>
</comment>
<dbReference type="FunFam" id="1.10.287.3510:FF:000001">
    <property type="entry name" value="NADH-quinone oxidoreductase subunit K"/>
    <property type="match status" value="1"/>
</dbReference>
<comment type="subcellular location">
    <subcellularLocation>
        <location evidence="1">Membrane</location>
        <topology evidence="1">Multi-pass membrane protein</topology>
    </subcellularLocation>
</comment>
<evidence type="ECO:0000256" key="4">
    <source>
        <dbReference type="ARBA" id="ARBA00022448"/>
    </source>
</evidence>
<accession>A0A6M4SPA1</accession>
<name>A0A6M4SPA1_9CHLO</name>
<dbReference type="GO" id="GO:0030964">
    <property type="term" value="C:NADH dehydrogenase complex"/>
    <property type="evidence" value="ECO:0007669"/>
    <property type="project" value="TreeGrafter"/>
</dbReference>
<dbReference type="EMBL" id="MN810331">
    <property type="protein sequence ID" value="QJS52030.1"/>
    <property type="molecule type" value="Genomic_DNA"/>
</dbReference>
<keyword evidence="6" id="KW-0874">Quinone</keyword>
<organism evidence="13">
    <name type="scientific">Bulbochaete rectangularis var. hiloensis</name>
    <dbReference type="NCBI Taxonomy" id="55990"/>
    <lineage>
        <taxon>Eukaryota</taxon>
        <taxon>Viridiplantae</taxon>
        <taxon>Chlorophyta</taxon>
        <taxon>core chlorophytes</taxon>
        <taxon>Chlorophyceae</taxon>
        <taxon>OCC clade</taxon>
        <taxon>Oedogoniales</taxon>
        <taxon>Oedogoniaceae</taxon>
        <taxon>Bulbochaete</taxon>
    </lineage>
</organism>
<sequence length="100" mass="11207">MYIYSFFFTNTVLFCIGALGTFLNRRNFISMLMCIEIMLLAVNMNFLAASCYLDDVTGQLMALFVMTVAAAETAIGLALCVIYHRLRATLDVEFINLLKG</sequence>
<evidence type="ECO:0000256" key="2">
    <source>
        <dbReference type="ARBA" id="ARBA00010519"/>
    </source>
</evidence>
<dbReference type="InterPro" id="IPR001133">
    <property type="entry name" value="NADH_UbQ_OxRdtase_chain4L/K"/>
</dbReference>
<keyword evidence="10 12" id="KW-0472">Membrane</keyword>
<evidence type="ECO:0000256" key="5">
    <source>
        <dbReference type="ARBA" id="ARBA00022692"/>
    </source>
</evidence>
<keyword evidence="13" id="KW-0496">Mitochondrion</keyword>
<evidence type="ECO:0000256" key="8">
    <source>
        <dbReference type="ARBA" id="ARBA00022957"/>
    </source>
</evidence>
<evidence type="ECO:0000256" key="11">
    <source>
        <dbReference type="ARBA" id="ARBA00031586"/>
    </source>
</evidence>
<dbReference type="PANTHER" id="PTHR11434">
    <property type="entry name" value="NADH-UBIQUINONE OXIDOREDUCTASE SUBUNIT ND4L"/>
    <property type="match status" value="1"/>
</dbReference>
<dbReference type="GO" id="GO:0048038">
    <property type="term" value="F:quinone binding"/>
    <property type="evidence" value="ECO:0007669"/>
    <property type="project" value="UniProtKB-KW"/>
</dbReference>
<keyword evidence="8" id="KW-0618">Plastoquinone</keyword>
<evidence type="ECO:0000256" key="6">
    <source>
        <dbReference type="ARBA" id="ARBA00022719"/>
    </source>
</evidence>
<evidence type="ECO:0000256" key="3">
    <source>
        <dbReference type="ARBA" id="ARBA00016612"/>
    </source>
</evidence>
<dbReference type="Gene3D" id="1.10.287.3510">
    <property type="match status" value="1"/>
</dbReference>
<dbReference type="NCBIfam" id="NF004321">
    <property type="entry name" value="PRK05715.1-3"/>
    <property type="match status" value="1"/>
</dbReference>
<evidence type="ECO:0000256" key="12">
    <source>
        <dbReference type="SAM" id="Phobius"/>
    </source>
</evidence>
<keyword evidence="4" id="KW-0813">Transport</keyword>
<feature type="transmembrane region" description="Helical" evidence="12">
    <location>
        <begin position="6"/>
        <end position="23"/>
    </location>
</feature>
<dbReference type="GO" id="GO:0016651">
    <property type="term" value="F:oxidoreductase activity, acting on NAD(P)H"/>
    <property type="evidence" value="ECO:0007669"/>
    <property type="project" value="InterPro"/>
</dbReference>
<feature type="transmembrane region" description="Helical" evidence="12">
    <location>
        <begin position="60"/>
        <end position="83"/>
    </location>
</feature>
<evidence type="ECO:0000256" key="9">
    <source>
        <dbReference type="ARBA" id="ARBA00022989"/>
    </source>
</evidence>